<evidence type="ECO:0000256" key="2">
    <source>
        <dbReference type="ARBA" id="ARBA00022692"/>
    </source>
</evidence>
<dbReference type="NCBIfam" id="TIGR01352">
    <property type="entry name" value="tonB_Cterm"/>
    <property type="match status" value="1"/>
</dbReference>
<evidence type="ECO:0000256" key="3">
    <source>
        <dbReference type="ARBA" id="ARBA00022989"/>
    </source>
</evidence>
<evidence type="ECO:0000313" key="8">
    <source>
        <dbReference type="Proteomes" id="UP001302429"/>
    </source>
</evidence>
<dbReference type="InterPro" id="IPR037682">
    <property type="entry name" value="TonB_C"/>
</dbReference>
<feature type="region of interest" description="Disordered" evidence="5">
    <location>
        <begin position="1"/>
        <end position="38"/>
    </location>
</feature>
<feature type="domain" description="TonB C-terminal" evidence="6">
    <location>
        <begin position="28"/>
        <end position="122"/>
    </location>
</feature>
<evidence type="ECO:0000256" key="5">
    <source>
        <dbReference type="SAM" id="MobiDB-lite"/>
    </source>
</evidence>
<dbReference type="AlphaFoldDB" id="A0AA97F635"/>
<dbReference type="Proteomes" id="UP001302429">
    <property type="component" value="Chromosome"/>
</dbReference>
<dbReference type="KEGG" id="acoa:RB602_14780"/>
<dbReference type="RefSeq" id="WP_317081651.1">
    <property type="nucleotide sequence ID" value="NZ_CP136594.1"/>
</dbReference>
<evidence type="ECO:0000256" key="1">
    <source>
        <dbReference type="ARBA" id="ARBA00004167"/>
    </source>
</evidence>
<evidence type="ECO:0000313" key="7">
    <source>
        <dbReference type="EMBL" id="WOE75074.1"/>
    </source>
</evidence>
<dbReference type="GO" id="GO:0016020">
    <property type="term" value="C:membrane"/>
    <property type="evidence" value="ECO:0007669"/>
    <property type="project" value="UniProtKB-SubCell"/>
</dbReference>
<dbReference type="GO" id="GO:0055085">
    <property type="term" value="P:transmembrane transport"/>
    <property type="evidence" value="ECO:0007669"/>
    <property type="project" value="InterPro"/>
</dbReference>
<evidence type="ECO:0000256" key="4">
    <source>
        <dbReference type="ARBA" id="ARBA00023136"/>
    </source>
</evidence>
<name>A0AA97F635_9SPHN</name>
<keyword evidence="4" id="KW-0472">Membrane</keyword>
<keyword evidence="8" id="KW-1185">Reference proteome</keyword>
<dbReference type="SUPFAM" id="SSF74653">
    <property type="entry name" value="TolA/TonB C-terminal domain"/>
    <property type="match status" value="1"/>
</dbReference>
<dbReference type="InterPro" id="IPR006260">
    <property type="entry name" value="TonB/TolA_C"/>
</dbReference>
<dbReference type="PROSITE" id="PS52015">
    <property type="entry name" value="TONB_CTD"/>
    <property type="match status" value="1"/>
</dbReference>
<protein>
    <submittedName>
        <fullName evidence="7">Energy transducer TonB</fullName>
    </submittedName>
</protein>
<keyword evidence="3" id="KW-1133">Transmembrane helix</keyword>
<organism evidence="7 8">
    <name type="scientific">Alterisphingorhabdus coralli</name>
    <dbReference type="NCBI Taxonomy" id="3071408"/>
    <lineage>
        <taxon>Bacteria</taxon>
        <taxon>Pseudomonadati</taxon>
        <taxon>Pseudomonadota</taxon>
        <taxon>Alphaproteobacteria</taxon>
        <taxon>Sphingomonadales</taxon>
        <taxon>Sphingomonadaceae</taxon>
        <taxon>Alterisphingorhabdus (ex Yan et al. 2024)</taxon>
    </lineage>
</organism>
<gene>
    <name evidence="7" type="ORF">RB602_14780</name>
</gene>
<comment type="subcellular location">
    <subcellularLocation>
        <location evidence="1">Membrane</location>
        <topology evidence="1">Single-pass membrane protein</topology>
    </subcellularLocation>
</comment>
<dbReference type="Gene3D" id="3.30.1150.10">
    <property type="match status" value="1"/>
</dbReference>
<feature type="compositionally biased region" description="Polar residues" evidence="5">
    <location>
        <begin position="13"/>
        <end position="24"/>
    </location>
</feature>
<dbReference type="Pfam" id="PF03544">
    <property type="entry name" value="TonB_C"/>
    <property type="match status" value="1"/>
</dbReference>
<proteinExistence type="predicted"/>
<reference evidence="7 8" key="1">
    <citation type="submission" date="2023-10" db="EMBL/GenBank/DDBJ databases">
        <title>Complete genome sequence of a Sphingomonadaceae bacterium.</title>
        <authorList>
            <person name="Yan C."/>
        </authorList>
    </citation>
    <scope>NUCLEOTIDE SEQUENCE [LARGE SCALE GENOMIC DNA]</scope>
    <source>
        <strain evidence="7 8">SCSIO 66989</strain>
    </source>
</reference>
<keyword evidence="2" id="KW-0812">Transmembrane</keyword>
<accession>A0AA97F635</accession>
<evidence type="ECO:0000259" key="6">
    <source>
        <dbReference type="PROSITE" id="PS52015"/>
    </source>
</evidence>
<dbReference type="EMBL" id="CP136594">
    <property type="protein sequence ID" value="WOE75074.1"/>
    <property type="molecule type" value="Genomic_DNA"/>
</dbReference>
<sequence>MSHVAPKNRDSESQIVETEVTIQNEESEDGEKKRPSTWVTSNYPSRALEEKMEGVVTYKLLVGIDGRAKECTILESSGHEILDRHACANLIANSRFSRPAIDDEGNFIEGDFVGRIRYKIGG</sequence>